<accession>A0A5B7F4Y5</accession>
<organism evidence="1 2">
    <name type="scientific">Portunus trituberculatus</name>
    <name type="common">Swimming crab</name>
    <name type="synonym">Neptunus trituberculatus</name>
    <dbReference type="NCBI Taxonomy" id="210409"/>
    <lineage>
        <taxon>Eukaryota</taxon>
        <taxon>Metazoa</taxon>
        <taxon>Ecdysozoa</taxon>
        <taxon>Arthropoda</taxon>
        <taxon>Crustacea</taxon>
        <taxon>Multicrustacea</taxon>
        <taxon>Malacostraca</taxon>
        <taxon>Eumalacostraca</taxon>
        <taxon>Eucarida</taxon>
        <taxon>Decapoda</taxon>
        <taxon>Pleocyemata</taxon>
        <taxon>Brachyura</taxon>
        <taxon>Eubrachyura</taxon>
        <taxon>Portunoidea</taxon>
        <taxon>Portunidae</taxon>
        <taxon>Portuninae</taxon>
        <taxon>Portunus</taxon>
    </lineage>
</organism>
<keyword evidence="2" id="KW-1185">Reference proteome</keyword>
<dbReference type="EMBL" id="VSRR010004695">
    <property type="protein sequence ID" value="MPC40446.1"/>
    <property type="molecule type" value="Genomic_DNA"/>
</dbReference>
<dbReference type="Proteomes" id="UP000324222">
    <property type="component" value="Unassembled WGS sequence"/>
</dbReference>
<dbReference type="OrthoDB" id="1421278at2759"/>
<sequence length="224" mass="25486">MAELGVCLVSHDVVNIIESFSVHQENCLPSDHAPISIEVNVPVISLDNFTAARHLGAHAWFESLDLEHDSRVRRPVGFTCTDRNLFTDNVHNLDILTDINECAESLANTLYDCAKSSRYHGERVRGGGSMLTRWERLLEDRDDRRVWQAINWRGNLHDSVQADIKPSDEESKLYNNLMNVPTPDVADECRDAQVMIPVLTRFLPLRSQLRLLRLMQTRLAVLTA</sequence>
<evidence type="ECO:0000313" key="1">
    <source>
        <dbReference type="EMBL" id="MPC40446.1"/>
    </source>
</evidence>
<protein>
    <recommendedName>
        <fullName evidence="3">Endonuclease/exonuclease/phosphatase domain-containing protein</fullName>
    </recommendedName>
</protein>
<evidence type="ECO:0000313" key="2">
    <source>
        <dbReference type="Proteomes" id="UP000324222"/>
    </source>
</evidence>
<proteinExistence type="predicted"/>
<evidence type="ECO:0008006" key="3">
    <source>
        <dbReference type="Google" id="ProtNLM"/>
    </source>
</evidence>
<reference evidence="1 2" key="1">
    <citation type="submission" date="2019-05" db="EMBL/GenBank/DDBJ databases">
        <title>Another draft genome of Portunus trituberculatus and its Hox gene families provides insights of decapod evolution.</title>
        <authorList>
            <person name="Jeong J.-H."/>
            <person name="Song I."/>
            <person name="Kim S."/>
            <person name="Choi T."/>
            <person name="Kim D."/>
            <person name="Ryu S."/>
            <person name="Kim W."/>
        </authorList>
    </citation>
    <scope>NUCLEOTIDE SEQUENCE [LARGE SCALE GENOMIC DNA]</scope>
    <source>
        <tissue evidence="1">Muscle</tissue>
    </source>
</reference>
<name>A0A5B7F4Y5_PORTR</name>
<comment type="caution">
    <text evidence="1">The sequence shown here is derived from an EMBL/GenBank/DDBJ whole genome shotgun (WGS) entry which is preliminary data.</text>
</comment>
<dbReference type="AlphaFoldDB" id="A0A5B7F4Y5"/>
<gene>
    <name evidence="1" type="ORF">E2C01_034003</name>
</gene>